<dbReference type="SUPFAM" id="SSF49265">
    <property type="entry name" value="Fibronectin type III"/>
    <property type="match status" value="1"/>
</dbReference>
<organism evidence="1 2">
    <name type="scientific">Phytophthora oleae</name>
    <dbReference type="NCBI Taxonomy" id="2107226"/>
    <lineage>
        <taxon>Eukaryota</taxon>
        <taxon>Sar</taxon>
        <taxon>Stramenopiles</taxon>
        <taxon>Oomycota</taxon>
        <taxon>Peronosporomycetes</taxon>
        <taxon>Peronosporales</taxon>
        <taxon>Peronosporaceae</taxon>
        <taxon>Phytophthora</taxon>
    </lineage>
</organism>
<reference evidence="1 2" key="1">
    <citation type="submission" date="2024-09" db="EMBL/GenBank/DDBJ databases">
        <title>Genome sequencing and assembly of Phytophthora oleae, isolate VK10A, causative agent of rot of olive drupes.</title>
        <authorList>
            <person name="Conti Taguali S."/>
            <person name="Riolo M."/>
            <person name="La Spada F."/>
            <person name="Cacciola S.O."/>
            <person name="Dionisio G."/>
        </authorList>
    </citation>
    <scope>NUCLEOTIDE SEQUENCE [LARGE SCALE GENOMIC DNA]</scope>
    <source>
        <strain evidence="1 2">VK10A</strain>
    </source>
</reference>
<dbReference type="Proteomes" id="UP001632037">
    <property type="component" value="Unassembled WGS sequence"/>
</dbReference>
<keyword evidence="2" id="KW-1185">Reference proteome</keyword>
<dbReference type="AlphaFoldDB" id="A0ABD3EX36"/>
<evidence type="ECO:0008006" key="3">
    <source>
        <dbReference type="Google" id="ProtNLM"/>
    </source>
</evidence>
<comment type="caution">
    <text evidence="1">The sequence shown here is derived from an EMBL/GenBank/DDBJ whole genome shotgun (WGS) entry which is preliminary data.</text>
</comment>
<dbReference type="InterPro" id="IPR036116">
    <property type="entry name" value="FN3_sf"/>
</dbReference>
<gene>
    <name evidence="1" type="ORF">V7S43_015997</name>
</gene>
<evidence type="ECO:0000313" key="1">
    <source>
        <dbReference type="EMBL" id="KAL3659113.1"/>
    </source>
</evidence>
<dbReference type="EMBL" id="JBIMZQ010000049">
    <property type="protein sequence ID" value="KAL3659113.1"/>
    <property type="molecule type" value="Genomic_DNA"/>
</dbReference>
<evidence type="ECO:0000313" key="2">
    <source>
        <dbReference type="Proteomes" id="UP001632037"/>
    </source>
</evidence>
<proteinExistence type="predicted"/>
<sequence>MCVMRHRPRVADYHSKTSPALASSSTYSLIPDALLSGTAYLAHVSACNSLGCNDPTMATPLTLAPPKQIPAIVALFSDSAFSLPSDGGDVITWNGTRKLRSTGSTREEGL</sequence>
<protein>
    <recommendedName>
        <fullName evidence="3">Fibronectin type-III domain-containing protein</fullName>
    </recommendedName>
</protein>
<accession>A0ABD3EX36</accession>
<name>A0ABD3EX36_9STRA</name>